<dbReference type="OrthoDB" id="1723750at2759"/>
<evidence type="ECO:0000256" key="7">
    <source>
        <dbReference type="ARBA" id="ARBA00022691"/>
    </source>
</evidence>
<dbReference type="SUPFAM" id="SSF53335">
    <property type="entry name" value="S-adenosyl-L-methionine-dependent methyltransferases"/>
    <property type="match status" value="1"/>
</dbReference>
<keyword evidence="4" id="KW-0963">Cytoplasm</keyword>
<dbReference type="EMBL" id="RRYP01020433">
    <property type="protein sequence ID" value="TNV72927.1"/>
    <property type="molecule type" value="Genomic_DNA"/>
</dbReference>
<evidence type="ECO:0000256" key="4">
    <source>
        <dbReference type="ARBA" id="ARBA00022490"/>
    </source>
</evidence>
<evidence type="ECO:0000313" key="11">
    <source>
        <dbReference type="EMBL" id="TNV72927.1"/>
    </source>
</evidence>
<evidence type="ECO:0000256" key="2">
    <source>
        <dbReference type="ARBA" id="ARBA00004496"/>
    </source>
</evidence>
<sequence length="279" mass="31270">MELTAPEILGFPDQSPTIKTLDLLHTLSGESCPIHYHVLSNKQHLSKTLSGQNFESDLVPGVYEGGLKLWECSIDLARYIVNNREAFIGKRVLELGCGQGIPGIATLKYGQAAQVVFQDYNDEVVENATKRAVQTNTGEELMGRCLFISGSWESIAAQPVAEEMKFEFILMSETLYNTSYYDSLVSVIDRTLKFDGQVIIGTKTFYFGLGGGHFEFQRFLSQKKQSGQFHLSVIEKLNDLKSIERMVLLMRRGEAPQEEKQAEQMEDEGAGEEGFQLSF</sequence>
<comment type="subcellular location">
    <subcellularLocation>
        <location evidence="2">Cytoplasm</location>
    </subcellularLocation>
    <subcellularLocation>
        <location evidence="1">Nucleus</location>
    </subcellularLocation>
</comment>
<feature type="region of interest" description="Disordered" evidence="10">
    <location>
        <begin position="254"/>
        <end position="279"/>
    </location>
</feature>
<feature type="compositionally biased region" description="Basic and acidic residues" evidence="10">
    <location>
        <begin position="254"/>
        <end position="263"/>
    </location>
</feature>
<dbReference type="GO" id="GO:0032259">
    <property type="term" value="P:methylation"/>
    <property type="evidence" value="ECO:0007669"/>
    <property type="project" value="UniProtKB-KW"/>
</dbReference>
<keyword evidence="5" id="KW-0489">Methyltransferase</keyword>
<evidence type="ECO:0000256" key="1">
    <source>
        <dbReference type="ARBA" id="ARBA00004123"/>
    </source>
</evidence>
<dbReference type="Pfam" id="PF10294">
    <property type="entry name" value="Methyltransf_16"/>
    <property type="match status" value="1"/>
</dbReference>
<dbReference type="PANTHER" id="PTHR14614">
    <property type="entry name" value="HEPATOCELLULAR CARCINOMA-ASSOCIATED ANTIGEN"/>
    <property type="match status" value="1"/>
</dbReference>
<dbReference type="Gene3D" id="3.40.50.150">
    <property type="entry name" value="Vaccinia Virus protein VP39"/>
    <property type="match status" value="1"/>
</dbReference>
<dbReference type="GO" id="GO:0005634">
    <property type="term" value="C:nucleus"/>
    <property type="evidence" value="ECO:0007669"/>
    <property type="project" value="UniProtKB-SubCell"/>
</dbReference>
<dbReference type="EC" id="2.1.1.85" evidence="3"/>
<accession>A0A8J8NDI0</accession>
<gene>
    <name evidence="11" type="ORF">FGO68_gene11241</name>
</gene>
<keyword evidence="6" id="KW-0808">Transferase</keyword>
<evidence type="ECO:0000256" key="8">
    <source>
        <dbReference type="ARBA" id="ARBA00023242"/>
    </source>
</evidence>
<comment type="caution">
    <text evidence="11">The sequence shown here is derived from an EMBL/GenBank/DDBJ whole genome shotgun (WGS) entry which is preliminary data.</text>
</comment>
<keyword evidence="8" id="KW-0539">Nucleus</keyword>
<evidence type="ECO:0000256" key="5">
    <source>
        <dbReference type="ARBA" id="ARBA00022603"/>
    </source>
</evidence>
<dbReference type="AlphaFoldDB" id="A0A8J8NDI0"/>
<dbReference type="Proteomes" id="UP000785679">
    <property type="component" value="Unassembled WGS sequence"/>
</dbReference>
<protein>
    <recommendedName>
        <fullName evidence="3">protein-histidine N-methyltransferase</fullName>
        <ecNumber evidence="3">2.1.1.85</ecNumber>
    </recommendedName>
</protein>
<evidence type="ECO:0000256" key="9">
    <source>
        <dbReference type="ARBA" id="ARBA00038126"/>
    </source>
</evidence>
<dbReference type="InterPro" id="IPR029063">
    <property type="entry name" value="SAM-dependent_MTases_sf"/>
</dbReference>
<evidence type="ECO:0000313" key="12">
    <source>
        <dbReference type="Proteomes" id="UP000785679"/>
    </source>
</evidence>
<dbReference type="PANTHER" id="PTHR14614:SF39">
    <property type="entry name" value="HISTIDINE PROTEIN METHYLTRANSFERASE 1 HOMOLOG"/>
    <property type="match status" value="1"/>
</dbReference>
<dbReference type="GO" id="GO:0005737">
    <property type="term" value="C:cytoplasm"/>
    <property type="evidence" value="ECO:0007669"/>
    <property type="project" value="UniProtKB-SubCell"/>
</dbReference>
<name>A0A8J8NDI0_HALGN</name>
<dbReference type="GO" id="GO:0018064">
    <property type="term" value="F:protein-L-histidine N-tele-methyltransferase activity"/>
    <property type="evidence" value="ECO:0007669"/>
    <property type="project" value="UniProtKB-EC"/>
</dbReference>
<dbReference type="InterPro" id="IPR019410">
    <property type="entry name" value="Methyltransf_16"/>
</dbReference>
<organism evidence="11 12">
    <name type="scientific">Halteria grandinella</name>
    <dbReference type="NCBI Taxonomy" id="5974"/>
    <lineage>
        <taxon>Eukaryota</taxon>
        <taxon>Sar</taxon>
        <taxon>Alveolata</taxon>
        <taxon>Ciliophora</taxon>
        <taxon>Intramacronucleata</taxon>
        <taxon>Spirotrichea</taxon>
        <taxon>Stichotrichia</taxon>
        <taxon>Sporadotrichida</taxon>
        <taxon>Halteriidae</taxon>
        <taxon>Halteria</taxon>
    </lineage>
</organism>
<proteinExistence type="inferred from homology"/>
<evidence type="ECO:0000256" key="6">
    <source>
        <dbReference type="ARBA" id="ARBA00022679"/>
    </source>
</evidence>
<evidence type="ECO:0000256" key="3">
    <source>
        <dbReference type="ARBA" id="ARBA00012533"/>
    </source>
</evidence>
<reference evidence="11" key="1">
    <citation type="submission" date="2019-06" db="EMBL/GenBank/DDBJ databases">
        <authorList>
            <person name="Zheng W."/>
        </authorList>
    </citation>
    <scope>NUCLEOTIDE SEQUENCE</scope>
    <source>
        <strain evidence="11">QDHG01</strain>
    </source>
</reference>
<keyword evidence="12" id="KW-1185">Reference proteome</keyword>
<evidence type="ECO:0000256" key="10">
    <source>
        <dbReference type="SAM" id="MobiDB-lite"/>
    </source>
</evidence>
<keyword evidence="7" id="KW-0949">S-adenosyl-L-methionine</keyword>
<comment type="similarity">
    <text evidence="9">Belongs to the methyltransferase superfamily. METTL18 family.</text>
</comment>